<accession>A0ABD3Q4X5</accession>
<dbReference type="InterPro" id="IPR002298">
    <property type="entry name" value="DNA_polymerase_A"/>
</dbReference>
<comment type="caution">
    <text evidence="4">The sequence shown here is derived from an EMBL/GenBank/DDBJ whole genome shotgun (WGS) entry which is preliminary data.</text>
</comment>
<dbReference type="GO" id="GO:0006260">
    <property type="term" value="P:DNA replication"/>
    <property type="evidence" value="ECO:0007669"/>
    <property type="project" value="UniProtKB-KW"/>
</dbReference>
<dbReference type="PRINTS" id="PR00868">
    <property type="entry name" value="DNAPOLI"/>
</dbReference>
<name>A0ABD3Q4X5_9STRA</name>
<organism evidence="4 5">
    <name type="scientific">Cyclotella cryptica</name>
    <dbReference type="NCBI Taxonomy" id="29204"/>
    <lineage>
        <taxon>Eukaryota</taxon>
        <taxon>Sar</taxon>
        <taxon>Stramenopiles</taxon>
        <taxon>Ochrophyta</taxon>
        <taxon>Bacillariophyta</taxon>
        <taxon>Coscinodiscophyceae</taxon>
        <taxon>Thalassiosirophycidae</taxon>
        <taxon>Stephanodiscales</taxon>
        <taxon>Stephanodiscaceae</taxon>
        <taxon>Cyclotella</taxon>
    </lineage>
</organism>
<dbReference type="Pfam" id="PF00476">
    <property type="entry name" value="DNA_pol_A"/>
    <property type="match status" value="1"/>
</dbReference>
<dbReference type="Gene3D" id="3.30.70.370">
    <property type="match status" value="1"/>
</dbReference>
<evidence type="ECO:0000256" key="1">
    <source>
        <dbReference type="ARBA" id="ARBA00022705"/>
    </source>
</evidence>
<dbReference type="PANTHER" id="PTHR10133">
    <property type="entry name" value="DNA POLYMERASE I"/>
    <property type="match status" value="1"/>
</dbReference>
<dbReference type="InterPro" id="IPR001098">
    <property type="entry name" value="DNA-dir_DNA_pol_A_palm_dom"/>
</dbReference>
<dbReference type="CDD" id="cd08638">
    <property type="entry name" value="DNA_pol_A_theta"/>
    <property type="match status" value="1"/>
</dbReference>
<protein>
    <recommendedName>
        <fullName evidence="3">DNA-directed DNA polymerase family A palm domain-containing protein</fullName>
    </recommendedName>
</protein>
<dbReference type="Gene3D" id="1.20.1060.10">
    <property type="entry name" value="Taq DNA Polymerase, Chain T, domain 4"/>
    <property type="match status" value="1"/>
</dbReference>
<evidence type="ECO:0000256" key="2">
    <source>
        <dbReference type="SAM" id="MobiDB-lite"/>
    </source>
</evidence>
<keyword evidence="5" id="KW-1185">Reference proteome</keyword>
<gene>
    <name evidence="4" type="ORF">HJC23_008320</name>
</gene>
<dbReference type="AlphaFoldDB" id="A0ABD3Q4X5"/>
<dbReference type="EMBL" id="JABMIG020000073">
    <property type="protein sequence ID" value="KAL3795235.1"/>
    <property type="molecule type" value="Genomic_DNA"/>
</dbReference>
<feature type="region of interest" description="Disordered" evidence="2">
    <location>
        <begin position="211"/>
        <end position="264"/>
    </location>
</feature>
<evidence type="ECO:0000259" key="3">
    <source>
        <dbReference type="SMART" id="SM00482"/>
    </source>
</evidence>
<dbReference type="Gene3D" id="1.10.150.20">
    <property type="entry name" value="5' to 3' exonuclease, C-terminal subdomain"/>
    <property type="match status" value="1"/>
</dbReference>
<reference evidence="4 5" key="1">
    <citation type="journal article" date="2020" name="G3 (Bethesda)">
        <title>Improved Reference Genome for Cyclotella cryptica CCMP332, a Model for Cell Wall Morphogenesis, Salinity Adaptation, and Lipid Production in Diatoms (Bacillariophyta).</title>
        <authorList>
            <person name="Roberts W.R."/>
            <person name="Downey K.M."/>
            <person name="Ruck E.C."/>
            <person name="Traller J.C."/>
            <person name="Alverson A.J."/>
        </authorList>
    </citation>
    <scope>NUCLEOTIDE SEQUENCE [LARGE SCALE GENOMIC DNA]</scope>
    <source>
        <strain evidence="4 5">CCMP332</strain>
    </source>
</reference>
<feature type="region of interest" description="Disordered" evidence="2">
    <location>
        <begin position="553"/>
        <end position="573"/>
    </location>
</feature>
<evidence type="ECO:0000313" key="5">
    <source>
        <dbReference type="Proteomes" id="UP001516023"/>
    </source>
</evidence>
<feature type="compositionally biased region" description="Basic residues" evidence="2">
    <location>
        <begin position="558"/>
        <end position="572"/>
    </location>
</feature>
<dbReference type="PANTHER" id="PTHR10133:SF27">
    <property type="entry name" value="DNA POLYMERASE NU"/>
    <property type="match status" value="1"/>
</dbReference>
<feature type="region of interest" description="Disordered" evidence="2">
    <location>
        <begin position="399"/>
        <end position="470"/>
    </location>
</feature>
<dbReference type="SMART" id="SM00482">
    <property type="entry name" value="POLAc"/>
    <property type="match status" value="1"/>
</dbReference>
<dbReference type="SUPFAM" id="SSF56672">
    <property type="entry name" value="DNA/RNA polymerases"/>
    <property type="match status" value="1"/>
</dbReference>
<keyword evidence="1" id="KW-0235">DNA replication</keyword>
<feature type="compositionally biased region" description="Basic and acidic residues" evidence="2">
    <location>
        <begin position="18"/>
        <end position="27"/>
    </location>
</feature>
<feature type="region of interest" description="Disordered" evidence="2">
    <location>
        <begin position="1"/>
        <end position="34"/>
    </location>
</feature>
<sequence>MTWYEPTRRPPKCGDIGMTRRHEDCRRNSSSNGDDAALARLHDSDAVDVSNYLDEQWNYPKHGNTGFLGGDRLQYRVEEHSSSMFPNLPNSLASSGTDTFHGGRFRLGNARAHDHGEYTNSFQSHSGHTASDENATYCGSGGGNTGGEGKNALPISKAAQFFHPRPVVALMPYREFFSPLFFEGDSDDRGESKNVNSDCVKQDADQRIVLSSSADGHGLDMTGKSQKHTRHNHGIDPNDFSVTNDLNHRQNQRPEKEHGRQSQRYGGVHHFDHRYSQSSNGCFGAPSRQHNQQEVQDHTVKRNRDSTLPNGQQLHIHSQDDGNFKGNINSAYAATENNHDSPSQQRPCDLFRAKSDAKTKTPKHASLVLKLFAASKSPPAVQSKITRNSETGQLALSLDQDIAKSDKPNQVVNARNAAEKESNRGSKNPKKKMDSTKAGGQSEVETLIDTMKVSRTNKTKKRSSDHRDGCSVKIVKQSKKRPPSDEYPVVINKIDAPEITIQDFEGLEDFLNLKNAGACMEGLQEFLGIIGQKTHVVWTMLFLDKLVASKATNDGTSRKSKSRKKNSHFRRSGKFDLPKENAAYQISTPFLPTSKKYCTEKGPPCSHWNCTCDSQIRAKRCTAPLLGAMFLFKDDISEEDCDPLQCYILPLGKCLSSDKSPVDDRFVNWPTVPFECDVSLQERWGAFKAILSSTTTMVTYNATVSLLPVYHHLIHDRVKGKNDHDSFNRFRSAISGESNGRQPLSPDECLYSIWDLRLVSWMLRPGVSDAELEYSYFKEGFQHLIPNFQSENHEGLTHLSRGLLEAKNDLALLNNIFPIMNRQVINNDLLPALEQIEAPVQSVLAAMECRGIAFDSSRFKKVQSQLEKRVNELEVLSREITKDPEFLLSSPQQVSNFLFDVLKLSMPAGLVSKTKAGSSHRSTSEEALKAIKAEMVARDGSAHSIIDFILEFRTLNKMLTTYILPLPAFCYREKSNDEFPRIHPHWIQTAARTGRLSCRKPNLQQVPKSRETLQGVDPRNAFVPTKKGTRMLFSCDYSQKEVRILAHMCSDKALMSLFHDRSVDIYKQMASLIRSKPIGAVSSEERSQFKQVTLAILYGMSPKQVAKKLNISETAAFQIMRDFFHKFSGLKKWMDETKEFARQNHYVLTIAGRRRYLDAISSSDRAQKSQAERQAINTVIQGSAADLMKTAMIKMSENLQEWKGPPSERPHILLQIHDELILELNFDKEHIFWLNEIALKSCCWDCEKYFGLKIPLVLDCSCGLSWQSMKPI</sequence>
<proteinExistence type="predicted"/>
<dbReference type="FunFam" id="1.10.150.20:FF:000070">
    <property type="entry name" value="DNA polymerase I, putative"/>
    <property type="match status" value="1"/>
</dbReference>
<dbReference type="InterPro" id="IPR043502">
    <property type="entry name" value="DNA/RNA_pol_sf"/>
</dbReference>
<feature type="domain" description="DNA-directed DNA polymerase family A palm" evidence="3">
    <location>
        <begin position="1015"/>
        <end position="1228"/>
    </location>
</feature>
<feature type="compositionally biased region" description="Basic residues" evidence="2">
    <location>
        <begin position="455"/>
        <end position="464"/>
    </location>
</feature>
<dbReference type="Proteomes" id="UP001516023">
    <property type="component" value="Unassembled WGS sequence"/>
</dbReference>
<evidence type="ECO:0000313" key="4">
    <source>
        <dbReference type="EMBL" id="KAL3795235.1"/>
    </source>
</evidence>
<feature type="compositionally biased region" description="Basic and acidic residues" evidence="2">
    <location>
        <begin position="246"/>
        <end position="260"/>
    </location>
</feature>